<reference evidence="3" key="1">
    <citation type="submission" date="2013-11" db="EMBL/GenBank/DDBJ databases">
        <title>Genome sequence of the fusiform rust pathogen reveals effectors for host alternation and coevolution with pine.</title>
        <authorList>
            <consortium name="DOE Joint Genome Institute"/>
            <person name="Smith K."/>
            <person name="Pendleton A."/>
            <person name="Kubisiak T."/>
            <person name="Anderson C."/>
            <person name="Salamov A."/>
            <person name="Aerts A."/>
            <person name="Riley R."/>
            <person name="Clum A."/>
            <person name="Lindquist E."/>
            <person name="Ence D."/>
            <person name="Campbell M."/>
            <person name="Kronenberg Z."/>
            <person name="Feau N."/>
            <person name="Dhillon B."/>
            <person name="Hamelin R."/>
            <person name="Burleigh J."/>
            <person name="Smith J."/>
            <person name="Yandell M."/>
            <person name="Nelson C."/>
            <person name="Grigoriev I."/>
            <person name="Davis J."/>
        </authorList>
    </citation>
    <scope>NUCLEOTIDE SEQUENCE</scope>
    <source>
        <strain evidence="3">G11</strain>
    </source>
</reference>
<comment type="caution">
    <text evidence="3">The sequence shown here is derived from an EMBL/GenBank/DDBJ whole genome shotgun (WGS) entry which is preliminary data.</text>
</comment>
<feature type="signal peptide" evidence="2">
    <location>
        <begin position="1"/>
        <end position="18"/>
    </location>
</feature>
<name>A0A9P6NCX2_9BASI</name>
<feature type="chain" id="PRO_5040285041" evidence="2">
    <location>
        <begin position="19"/>
        <end position="294"/>
    </location>
</feature>
<feature type="region of interest" description="Disordered" evidence="1">
    <location>
        <begin position="91"/>
        <end position="112"/>
    </location>
</feature>
<protein>
    <submittedName>
        <fullName evidence="3">Uncharacterized protein</fullName>
    </submittedName>
</protein>
<evidence type="ECO:0000313" key="3">
    <source>
        <dbReference type="EMBL" id="KAG0144405.1"/>
    </source>
</evidence>
<sequence length="294" mass="32804">MFGIHFFLRLSYLGTVFSIPAISLEKLPKLNKINSSVTHEGDLIFGDLRKRSLEAVKEVEIRESEVALPCSNPETNVLNLNENQTREVGFSNELESEKREPPQRLSGYAPEFYDPNTRISKNEVTPPENIDQNVNHDHLDHTNFPQDSVSVDGDGRMRTCLDPSEVFVQLHPIDMQKWALGNLLMSTSPLQPPTVNLVPYLPIVQPGHMRDLSQQGSFKRQLPSRSRRRSSKARGPGLVGGTCSTSQDTAYHYGQASVSEPVSRTIHTGQISPLEETSTGSREEGKEKTPTEAK</sequence>
<keyword evidence="2" id="KW-0732">Signal</keyword>
<dbReference type="AlphaFoldDB" id="A0A9P6NCX2"/>
<feature type="region of interest" description="Disordered" evidence="1">
    <location>
        <begin position="211"/>
        <end position="294"/>
    </location>
</feature>
<feature type="compositionally biased region" description="Basic and acidic residues" evidence="1">
    <location>
        <begin position="281"/>
        <end position="294"/>
    </location>
</feature>
<evidence type="ECO:0000256" key="1">
    <source>
        <dbReference type="SAM" id="MobiDB-lite"/>
    </source>
</evidence>
<feature type="compositionally biased region" description="Polar residues" evidence="1">
    <location>
        <begin position="256"/>
        <end position="280"/>
    </location>
</feature>
<evidence type="ECO:0000256" key="2">
    <source>
        <dbReference type="SAM" id="SignalP"/>
    </source>
</evidence>
<dbReference type="EMBL" id="MU167296">
    <property type="protein sequence ID" value="KAG0144405.1"/>
    <property type="molecule type" value="Genomic_DNA"/>
</dbReference>
<evidence type="ECO:0000313" key="4">
    <source>
        <dbReference type="Proteomes" id="UP000886653"/>
    </source>
</evidence>
<organism evidence="3 4">
    <name type="scientific">Cronartium quercuum f. sp. fusiforme G11</name>
    <dbReference type="NCBI Taxonomy" id="708437"/>
    <lineage>
        <taxon>Eukaryota</taxon>
        <taxon>Fungi</taxon>
        <taxon>Dikarya</taxon>
        <taxon>Basidiomycota</taxon>
        <taxon>Pucciniomycotina</taxon>
        <taxon>Pucciniomycetes</taxon>
        <taxon>Pucciniales</taxon>
        <taxon>Coleosporiaceae</taxon>
        <taxon>Cronartium</taxon>
    </lineage>
</organism>
<proteinExistence type="predicted"/>
<keyword evidence="4" id="KW-1185">Reference proteome</keyword>
<dbReference type="Proteomes" id="UP000886653">
    <property type="component" value="Unassembled WGS sequence"/>
</dbReference>
<accession>A0A9P6NCX2</accession>
<gene>
    <name evidence="3" type="ORF">CROQUDRAFT_709284</name>
</gene>